<keyword evidence="2" id="KW-0238">DNA-binding</keyword>
<gene>
    <name evidence="5" type="ORF">ACFSR3_05270</name>
</gene>
<dbReference type="SMART" id="SM00342">
    <property type="entry name" value="HTH_ARAC"/>
    <property type="match status" value="1"/>
</dbReference>
<dbReference type="Gene3D" id="1.10.10.60">
    <property type="entry name" value="Homeodomain-like"/>
    <property type="match status" value="1"/>
</dbReference>
<name>A0ABW5NRK8_9FLAO</name>
<dbReference type="PANTHER" id="PTHR43280:SF32">
    <property type="entry name" value="TRANSCRIPTIONAL REGULATORY PROTEIN"/>
    <property type="match status" value="1"/>
</dbReference>
<accession>A0ABW5NRK8</accession>
<dbReference type="SUPFAM" id="SSF46689">
    <property type="entry name" value="Homeodomain-like"/>
    <property type="match status" value="1"/>
</dbReference>
<dbReference type="InterPro" id="IPR003313">
    <property type="entry name" value="AraC-bd"/>
</dbReference>
<dbReference type="RefSeq" id="WP_379820039.1">
    <property type="nucleotide sequence ID" value="NZ_JBHUMD010000006.1"/>
</dbReference>
<evidence type="ECO:0000313" key="6">
    <source>
        <dbReference type="Proteomes" id="UP001597480"/>
    </source>
</evidence>
<sequence length="282" mass="32703">MNQKELPLLNPVSLPHPGKLLIIEPLDYPNPYDFHRAHRHDYFEIILVKSGNGFQLIDFSPYNIKEGQLFTIYPGQVHLMERKTAQGMIIQFKKDIFEFIHPLKHSHLYFSEASFDLDDETFTHLYDMTESIWDLLQKEELSALSIHKAYSYLQIILITLIEKHCNNTVDIQGHQVVTQFLSLLPQNIKTKKKVSEYCDLMNCSSDKLNLACKNRLGKTALKLIHEELILEIRRLLLLNQLSLKEIAYELNFDSPANFSGFIKANTGLTPTELQLSILKIYN</sequence>
<dbReference type="PANTHER" id="PTHR43280">
    <property type="entry name" value="ARAC-FAMILY TRANSCRIPTIONAL REGULATOR"/>
    <property type="match status" value="1"/>
</dbReference>
<dbReference type="InterPro" id="IPR018060">
    <property type="entry name" value="HTH_AraC"/>
</dbReference>
<organism evidence="5 6">
    <name type="scientific">Flavobacterium suzhouense</name>
    <dbReference type="NCBI Taxonomy" id="1529638"/>
    <lineage>
        <taxon>Bacteria</taxon>
        <taxon>Pseudomonadati</taxon>
        <taxon>Bacteroidota</taxon>
        <taxon>Flavobacteriia</taxon>
        <taxon>Flavobacteriales</taxon>
        <taxon>Flavobacteriaceae</taxon>
        <taxon>Flavobacterium</taxon>
    </lineage>
</organism>
<evidence type="ECO:0000313" key="5">
    <source>
        <dbReference type="EMBL" id="MFD2601459.1"/>
    </source>
</evidence>
<evidence type="ECO:0000256" key="1">
    <source>
        <dbReference type="ARBA" id="ARBA00023015"/>
    </source>
</evidence>
<keyword evidence="3" id="KW-0804">Transcription</keyword>
<proteinExistence type="predicted"/>
<keyword evidence="1" id="KW-0805">Transcription regulation</keyword>
<comment type="caution">
    <text evidence="5">The sequence shown here is derived from an EMBL/GenBank/DDBJ whole genome shotgun (WGS) entry which is preliminary data.</text>
</comment>
<dbReference type="Proteomes" id="UP001597480">
    <property type="component" value="Unassembled WGS sequence"/>
</dbReference>
<dbReference type="SUPFAM" id="SSF51215">
    <property type="entry name" value="Regulatory protein AraC"/>
    <property type="match status" value="1"/>
</dbReference>
<dbReference type="InterPro" id="IPR014710">
    <property type="entry name" value="RmlC-like_jellyroll"/>
</dbReference>
<feature type="domain" description="HTH araC/xylS-type" evidence="4">
    <location>
        <begin position="178"/>
        <end position="276"/>
    </location>
</feature>
<dbReference type="PROSITE" id="PS01124">
    <property type="entry name" value="HTH_ARAC_FAMILY_2"/>
    <property type="match status" value="1"/>
</dbReference>
<dbReference type="InterPro" id="IPR037923">
    <property type="entry name" value="HTH-like"/>
</dbReference>
<protein>
    <submittedName>
        <fullName evidence="5">AraC family transcriptional regulator</fullName>
    </submittedName>
</protein>
<dbReference type="Pfam" id="PF02311">
    <property type="entry name" value="AraC_binding"/>
    <property type="match status" value="1"/>
</dbReference>
<dbReference type="InterPro" id="IPR009057">
    <property type="entry name" value="Homeodomain-like_sf"/>
</dbReference>
<dbReference type="Pfam" id="PF12833">
    <property type="entry name" value="HTH_18"/>
    <property type="match status" value="1"/>
</dbReference>
<evidence type="ECO:0000256" key="3">
    <source>
        <dbReference type="ARBA" id="ARBA00023163"/>
    </source>
</evidence>
<dbReference type="Gene3D" id="2.60.120.10">
    <property type="entry name" value="Jelly Rolls"/>
    <property type="match status" value="1"/>
</dbReference>
<keyword evidence="6" id="KW-1185">Reference proteome</keyword>
<dbReference type="EMBL" id="JBHUMD010000006">
    <property type="protein sequence ID" value="MFD2601459.1"/>
    <property type="molecule type" value="Genomic_DNA"/>
</dbReference>
<reference evidence="6" key="1">
    <citation type="journal article" date="2019" name="Int. J. Syst. Evol. Microbiol.">
        <title>The Global Catalogue of Microorganisms (GCM) 10K type strain sequencing project: providing services to taxonomists for standard genome sequencing and annotation.</title>
        <authorList>
            <consortium name="The Broad Institute Genomics Platform"/>
            <consortium name="The Broad Institute Genome Sequencing Center for Infectious Disease"/>
            <person name="Wu L."/>
            <person name="Ma J."/>
        </authorList>
    </citation>
    <scope>NUCLEOTIDE SEQUENCE [LARGE SCALE GENOMIC DNA]</scope>
    <source>
        <strain evidence="6">KCTC 42107</strain>
    </source>
</reference>
<evidence type="ECO:0000259" key="4">
    <source>
        <dbReference type="PROSITE" id="PS01124"/>
    </source>
</evidence>
<evidence type="ECO:0000256" key="2">
    <source>
        <dbReference type="ARBA" id="ARBA00023125"/>
    </source>
</evidence>